<dbReference type="InterPro" id="IPR013083">
    <property type="entry name" value="Znf_RING/FYVE/PHD"/>
</dbReference>
<dbReference type="GO" id="GO:0005634">
    <property type="term" value="C:nucleus"/>
    <property type="evidence" value="ECO:0007669"/>
    <property type="project" value="TreeGrafter"/>
</dbReference>
<feature type="coiled-coil region" evidence="5">
    <location>
        <begin position="163"/>
        <end position="193"/>
    </location>
</feature>
<dbReference type="Proteomes" id="UP000005408">
    <property type="component" value="Unassembled WGS sequence"/>
</dbReference>
<evidence type="ECO:0000256" key="3">
    <source>
        <dbReference type="ARBA" id="ARBA00022833"/>
    </source>
</evidence>
<dbReference type="EnsemblMetazoa" id="G27904.3">
    <property type="protein sequence ID" value="G27904.3:cds"/>
    <property type="gene ID" value="G27904"/>
</dbReference>
<dbReference type="Gene3D" id="3.30.40.10">
    <property type="entry name" value="Zinc/RING finger domain, C3HC4 (zinc finger)"/>
    <property type="match status" value="1"/>
</dbReference>
<dbReference type="InterPro" id="IPR001841">
    <property type="entry name" value="Znf_RING"/>
</dbReference>
<evidence type="ECO:0000256" key="5">
    <source>
        <dbReference type="SAM" id="Coils"/>
    </source>
</evidence>
<dbReference type="AlphaFoldDB" id="A0A8W8LG42"/>
<name>A0A8W8LG42_MAGGI</name>
<dbReference type="PANTHER" id="PTHR45931">
    <property type="entry name" value="SI:CH211-59O9.10"/>
    <property type="match status" value="1"/>
</dbReference>
<dbReference type="GO" id="GO:0061630">
    <property type="term" value="F:ubiquitin protein ligase activity"/>
    <property type="evidence" value="ECO:0007669"/>
    <property type="project" value="TreeGrafter"/>
</dbReference>
<evidence type="ECO:0000259" key="6">
    <source>
        <dbReference type="PROSITE" id="PS50089"/>
    </source>
</evidence>
<keyword evidence="1" id="KW-0479">Metal-binding</keyword>
<feature type="domain" description="RING-type" evidence="6">
    <location>
        <begin position="367"/>
        <end position="409"/>
    </location>
</feature>
<organism evidence="7 8">
    <name type="scientific">Magallana gigas</name>
    <name type="common">Pacific oyster</name>
    <name type="synonym">Crassostrea gigas</name>
    <dbReference type="NCBI Taxonomy" id="29159"/>
    <lineage>
        <taxon>Eukaryota</taxon>
        <taxon>Metazoa</taxon>
        <taxon>Spiralia</taxon>
        <taxon>Lophotrochozoa</taxon>
        <taxon>Mollusca</taxon>
        <taxon>Bivalvia</taxon>
        <taxon>Autobranchia</taxon>
        <taxon>Pteriomorphia</taxon>
        <taxon>Ostreida</taxon>
        <taxon>Ostreoidea</taxon>
        <taxon>Ostreidae</taxon>
        <taxon>Magallana</taxon>
    </lineage>
</organism>
<keyword evidence="3" id="KW-0862">Zinc</keyword>
<evidence type="ECO:0000256" key="4">
    <source>
        <dbReference type="PROSITE-ProRule" id="PRU00175"/>
    </source>
</evidence>
<evidence type="ECO:0000313" key="8">
    <source>
        <dbReference type="Proteomes" id="UP000005408"/>
    </source>
</evidence>
<evidence type="ECO:0000313" key="7">
    <source>
        <dbReference type="EnsemblMetazoa" id="G27904.3:cds"/>
    </source>
</evidence>
<evidence type="ECO:0000256" key="2">
    <source>
        <dbReference type="ARBA" id="ARBA00022771"/>
    </source>
</evidence>
<keyword evidence="2 4" id="KW-0863">Zinc-finger</keyword>
<protein>
    <recommendedName>
        <fullName evidence="6">RING-type domain-containing protein</fullName>
    </recommendedName>
</protein>
<keyword evidence="8" id="KW-1185">Reference proteome</keyword>
<evidence type="ECO:0000256" key="1">
    <source>
        <dbReference type="ARBA" id="ARBA00022723"/>
    </source>
</evidence>
<dbReference type="InterPro" id="IPR051834">
    <property type="entry name" value="RING_finger_E3_ligase"/>
</dbReference>
<dbReference type="GO" id="GO:0008270">
    <property type="term" value="F:zinc ion binding"/>
    <property type="evidence" value="ECO:0007669"/>
    <property type="project" value="UniProtKB-KW"/>
</dbReference>
<reference evidence="7" key="1">
    <citation type="submission" date="2022-08" db="UniProtKB">
        <authorList>
            <consortium name="EnsemblMetazoa"/>
        </authorList>
    </citation>
    <scope>IDENTIFICATION</scope>
    <source>
        <strain evidence="7">05x7-T-G4-1.051#20</strain>
    </source>
</reference>
<dbReference type="GO" id="GO:0006511">
    <property type="term" value="P:ubiquitin-dependent protein catabolic process"/>
    <property type="evidence" value="ECO:0007669"/>
    <property type="project" value="TreeGrafter"/>
</dbReference>
<dbReference type="SMART" id="SM00184">
    <property type="entry name" value="RING"/>
    <property type="match status" value="1"/>
</dbReference>
<dbReference type="Pfam" id="PF13639">
    <property type="entry name" value="zf-RING_2"/>
    <property type="match status" value="1"/>
</dbReference>
<sequence length="415" mass="47695">MEPPLILRSVSFGHHPMEGIMCRSPLSSFGDDFTILCQNSLAQQNRKHDGIIHPTPDNNINSNSKEEMKTLTITVTEEKLVEVSQVKDTIDIDEELKNAEKRTGKCKIPNDILEKYGSKTTQQHKKKVKQEKKGKKWKTLSTVEMGFKISLFPRPTIDNLSSEKDAEGIFNKIERECDELESLTENFEKLQDMEGCLSGNMKLEIRPDRDRKVEKAHNQVKTKYCKNVTNNQGRKCLYIHHRIYKLMRMEITISLNYMPSRKRERFTLSREEVKNAFTSKKVKEPNVAPRPPPQNLAYALDNHNASMDLDSAMVNVLIGLQHRDLTPEDYELLLRLDEQVAPKTVSSNTIRNFKTETIDLTIAGELCTICMEVYEVGQTRKFLPCTHHFHSDCIEMWLTNSSVNCPIDNLPVEPS</sequence>
<keyword evidence="5" id="KW-0175">Coiled coil</keyword>
<dbReference type="PROSITE" id="PS50089">
    <property type="entry name" value="ZF_RING_2"/>
    <property type="match status" value="1"/>
</dbReference>
<accession>A0A8W8LG42</accession>
<dbReference type="SUPFAM" id="SSF57850">
    <property type="entry name" value="RING/U-box"/>
    <property type="match status" value="1"/>
</dbReference>
<dbReference type="PANTHER" id="PTHR45931:SF3">
    <property type="entry name" value="RING ZINC FINGER-CONTAINING PROTEIN"/>
    <property type="match status" value="1"/>
</dbReference>
<proteinExistence type="predicted"/>